<accession>A0ABM8EQ09</accession>
<evidence type="ECO:0008006" key="3">
    <source>
        <dbReference type="Google" id="ProtNLM"/>
    </source>
</evidence>
<evidence type="ECO:0000313" key="2">
    <source>
        <dbReference type="Proteomes" id="UP001317705"/>
    </source>
</evidence>
<reference evidence="1 2" key="1">
    <citation type="submission" date="2022-12" db="EMBL/GenBank/DDBJ databases">
        <title>Polyphasic characterization of Geotalea uranireducens NIT-SL11 newly isolated from a complex of sewage sludge and microbially reduced graphene oxide.</title>
        <authorList>
            <person name="Xie L."/>
            <person name="Yoshida N."/>
            <person name="Meng L."/>
        </authorList>
    </citation>
    <scope>NUCLEOTIDE SEQUENCE [LARGE SCALE GENOMIC DNA]</scope>
    <source>
        <strain evidence="1 2">NIT-SL11</strain>
    </source>
</reference>
<dbReference type="RefSeq" id="WP_282000631.1">
    <property type="nucleotide sequence ID" value="NZ_AP027151.1"/>
</dbReference>
<proteinExistence type="predicted"/>
<dbReference type="Proteomes" id="UP001317705">
    <property type="component" value="Chromosome"/>
</dbReference>
<name>A0ABM8EQ09_9BACT</name>
<dbReference type="Pfam" id="PF11383">
    <property type="entry name" value="DUF3187"/>
    <property type="match status" value="1"/>
</dbReference>
<keyword evidence="2" id="KW-1185">Reference proteome</keyword>
<organism evidence="1 2">
    <name type="scientific">Geotalea uraniireducens</name>
    <dbReference type="NCBI Taxonomy" id="351604"/>
    <lineage>
        <taxon>Bacteria</taxon>
        <taxon>Pseudomonadati</taxon>
        <taxon>Thermodesulfobacteriota</taxon>
        <taxon>Desulfuromonadia</taxon>
        <taxon>Geobacterales</taxon>
        <taxon>Geobacteraceae</taxon>
        <taxon>Geotalea</taxon>
    </lineage>
</organism>
<sequence length="349" mass="37894">MTSCPKKQKFWPRMAAPLLTSAGIALVAALTGAPALAMEITPFRVVNMSPLVQIFGLPVPDSARVLQPNQGEVSLSVNLANNFAIDENNHEAITLDGETYRGALDLRYGLARRFEAGIEIPVVAQSGGFLDGFIEWFHRTFGFNNGGRDEVPRDRLLYRYERDGSDRLVMDDGGVGLGDIRLTGGMQLYDEQTEAPRSLSLRAALKLPTGNSHKLRGSGSVDFSLWLNGSDDFRLGPAGHMTIFGSAGGTVMSDGDVLKDQQRNLAAFGAAGFGWSPADWIALKAQALWHTSLYRDSELRELGNDTIMGTIGGTLAFTERTSLDLGVSEDLSVKTAPDVTFNFALHHRF</sequence>
<protein>
    <recommendedName>
        <fullName evidence="3">DUF3187 family protein</fullName>
    </recommendedName>
</protein>
<dbReference type="InterPro" id="IPR021523">
    <property type="entry name" value="DUF3187"/>
</dbReference>
<evidence type="ECO:0000313" key="1">
    <source>
        <dbReference type="EMBL" id="BDV44532.1"/>
    </source>
</evidence>
<gene>
    <name evidence="1" type="ORF">GURASL_34550</name>
</gene>
<dbReference type="EMBL" id="AP027151">
    <property type="protein sequence ID" value="BDV44532.1"/>
    <property type="molecule type" value="Genomic_DNA"/>
</dbReference>